<keyword evidence="1" id="KW-0560">Oxidoreductase</keyword>
<dbReference type="PANTHER" id="PTHR43401:SF3">
    <property type="entry name" value="L-GALACTONATE-5-DEHYDROGENASE"/>
    <property type="match status" value="1"/>
</dbReference>
<dbReference type="Gene3D" id="3.40.50.720">
    <property type="entry name" value="NAD(P)-binding Rossmann-like Domain"/>
    <property type="match status" value="1"/>
</dbReference>
<protein>
    <submittedName>
        <fullName evidence="4">Zinc-binding alcohol dehydrogenase family protein</fullName>
    </submittedName>
</protein>
<dbReference type="PANTHER" id="PTHR43401">
    <property type="entry name" value="L-THREONINE 3-DEHYDROGENASE"/>
    <property type="match status" value="1"/>
</dbReference>
<feature type="domain" description="Alcohol dehydrogenase-like N-terminal" evidence="3">
    <location>
        <begin position="25"/>
        <end position="127"/>
    </location>
</feature>
<feature type="domain" description="Alcohol dehydrogenase-like C-terminal" evidence="2">
    <location>
        <begin position="168"/>
        <end position="290"/>
    </location>
</feature>
<name>A0ABT8YHG6_9HYPH</name>
<evidence type="ECO:0000259" key="2">
    <source>
        <dbReference type="Pfam" id="PF00107"/>
    </source>
</evidence>
<accession>A0ABT8YHG6</accession>
<dbReference type="InterPro" id="IPR050129">
    <property type="entry name" value="Zn_alcohol_dh"/>
</dbReference>
<gene>
    <name evidence="4" type="ORF">Q4481_04055</name>
</gene>
<keyword evidence="5" id="KW-1185">Reference proteome</keyword>
<evidence type="ECO:0000313" key="4">
    <source>
        <dbReference type="EMBL" id="MDO6963117.1"/>
    </source>
</evidence>
<evidence type="ECO:0000313" key="5">
    <source>
        <dbReference type="Proteomes" id="UP001174932"/>
    </source>
</evidence>
<dbReference type="SUPFAM" id="SSF51735">
    <property type="entry name" value="NAD(P)-binding Rossmann-fold domains"/>
    <property type="match status" value="1"/>
</dbReference>
<dbReference type="Gene3D" id="3.90.180.10">
    <property type="entry name" value="Medium-chain alcohol dehydrogenases, catalytic domain"/>
    <property type="match status" value="1"/>
</dbReference>
<organism evidence="4 5">
    <name type="scientific">Rhizobium alvei</name>
    <dbReference type="NCBI Taxonomy" id="1132659"/>
    <lineage>
        <taxon>Bacteria</taxon>
        <taxon>Pseudomonadati</taxon>
        <taxon>Pseudomonadota</taxon>
        <taxon>Alphaproteobacteria</taxon>
        <taxon>Hyphomicrobiales</taxon>
        <taxon>Rhizobiaceae</taxon>
        <taxon>Rhizobium/Agrobacterium group</taxon>
        <taxon>Rhizobium</taxon>
    </lineage>
</organism>
<dbReference type="Pfam" id="PF08240">
    <property type="entry name" value="ADH_N"/>
    <property type="match status" value="1"/>
</dbReference>
<dbReference type="SUPFAM" id="SSF50129">
    <property type="entry name" value="GroES-like"/>
    <property type="match status" value="1"/>
</dbReference>
<dbReference type="EMBL" id="JAUOZU010000003">
    <property type="protein sequence ID" value="MDO6963117.1"/>
    <property type="molecule type" value="Genomic_DNA"/>
</dbReference>
<comment type="caution">
    <text evidence="4">The sequence shown here is derived from an EMBL/GenBank/DDBJ whole genome shotgun (WGS) entry which is preliminary data.</text>
</comment>
<dbReference type="RefSeq" id="WP_304375092.1">
    <property type="nucleotide sequence ID" value="NZ_JAUOZU010000003.1"/>
</dbReference>
<evidence type="ECO:0000259" key="3">
    <source>
        <dbReference type="Pfam" id="PF08240"/>
    </source>
</evidence>
<proteinExistence type="predicted"/>
<evidence type="ECO:0000256" key="1">
    <source>
        <dbReference type="ARBA" id="ARBA00023002"/>
    </source>
</evidence>
<dbReference type="Proteomes" id="UP001174932">
    <property type="component" value="Unassembled WGS sequence"/>
</dbReference>
<dbReference type="InterPro" id="IPR013154">
    <property type="entry name" value="ADH-like_N"/>
</dbReference>
<dbReference type="Pfam" id="PF00107">
    <property type="entry name" value="ADH_zinc_N"/>
    <property type="match status" value="1"/>
</dbReference>
<reference evidence="4" key="1">
    <citation type="journal article" date="2015" name="Int. J. Syst. Evol. Microbiol.">
        <title>Rhizobium alvei sp. nov., isolated from a freshwater river.</title>
        <authorList>
            <person name="Sheu S.Y."/>
            <person name="Huang H.W."/>
            <person name="Young C.C."/>
            <person name="Chen W.M."/>
        </authorList>
    </citation>
    <scope>NUCLEOTIDE SEQUENCE</scope>
    <source>
        <strain evidence="4">TNR-22</strain>
    </source>
</reference>
<dbReference type="CDD" id="cd08261">
    <property type="entry name" value="Zn_ADH7"/>
    <property type="match status" value="1"/>
</dbReference>
<dbReference type="InterPro" id="IPR013149">
    <property type="entry name" value="ADH-like_C"/>
</dbReference>
<dbReference type="InterPro" id="IPR011032">
    <property type="entry name" value="GroES-like_sf"/>
</dbReference>
<reference evidence="4" key="2">
    <citation type="submission" date="2023-07" db="EMBL/GenBank/DDBJ databases">
        <authorList>
            <person name="Shen H."/>
        </authorList>
    </citation>
    <scope>NUCLEOTIDE SEQUENCE</scope>
    <source>
        <strain evidence="4">TNR-22</strain>
    </source>
</reference>
<sequence>MVSGVCVEPGLFSLMERDLPLSAPEGWVLVDLAAAGICGTDYHIFEGKHPYLEYPRVIGHELSGYVAEDTGDWKKGQRVVINPYIACGKCRACRRGKPNCCMEIGVLGVHRDGGLCERIAVPAGNLYDAANLSERDAALVEFLAIGAHAVRRSEATEGDRVLVTGAGPIGLGAALFARLAGAEVHMMDMSGERLEAARAFGFTHLHRPDLPLLVDELADGFDVVFDATGNPKAMEAGFAHVAHGGTYVLVSVIKGDLTFSDPEFHKREMKLVGSRNAQTPDFLHVMQALSSGAIDGGQLVSTVLTLEELPQKLPVLAADRSNLIKALVALPAWGSRHD</sequence>
<dbReference type="InterPro" id="IPR036291">
    <property type="entry name" value="NAD(P)-bd_dom_sf"/>
</dbReference>